<sequence>MSFMHGPFYFLFFFFLAHQLLLVLVYFICDPRQFCSSSSIPREAKTLDTPGLYYNFYCYFRAYSFCLYIKKLPVKQPQADPSRGVPEDGIVVLGDDNFMHIIALEDLPVGKDVGEARCSGPSL</sequence>
<protein>
    <submittedName>
        <fullName evidence="2">Uncharacterized protein</fullName>
    </submittedName>
</protein>
<feature type="transmembrane region" description="Helical" evidence="1">
    <location>
        <begin position="6"/>
        <end position="29"/>
    </location>
</feature>
<dbReference type="AlphaFoldDB" id="Q6YL40"/>
<reference evidence="2" key="1">
    <citation type="submission" date="2002-07" db="EMBL/GenBank/DDBJ databases">
        <title>Novel Human cDNA clones with function of promoting mice NIH/3T3 cells' growth.</title>
        <authorList>
            <person name="Wan D.F."/>
            <person name="Qin W.X."/>
            <person name="Zhou X.M."/>
            <person name="Zhang P.P."/>
            <person name="Jiang H.Q."/>
            <person name="Gu J.R."/>
        </authorList>
    </citation>
    <scope>NUCLEOTIDE SEQUENCE</scope>
</reference>
<keyword evidence="1" id="KW-0472">Membrane</keyword>
<proteinExistence type="evidence at transcript level"/>
<name>Q6YL40_HUMAN</name>
<dbReference type="EMBL" id="AY129019">
    <property type="protein sequence ID" value="AAM98762.1"/>
    <property type="molecule type" value="mRNA"/>
</dbReference>
<organism evidence="2">
    <name type="scientific">Homo sapiens</name>
    <name type="common">Human</name>
    <dbReference type="NCBI Taxonomy" id="9606"/>
    <lineage>
        <taxon>Eukaryota</taxon>
        <taxon>Metazoa</taxon>
        <taxon>Chordata</taxon>
        <taxon>Craniata</taxon>
        <taxon>Vertebrata</taxon>
        <taxon>Euteleostomi</taxon>
        <taxon>Mammalia</taxon>
        <taxon>Eutheria</taxon>
        <taxon>Euarchontoglires</taxon>
        <taxon>Primates</taxon>
        <taxon>Haplorrhini</taxon>
        <taxon>Catarrhini</taxon>
        <taxon>Hominidae</taxon>
        <taxon>Homo</taxon>
    </lineage>
</organism>
<keyword evidence="1" id="KW-1133">Transmembrane helix</keyword>
<accession>Q6YL40</accession>
<evidence type="ECO:0000256" key="1">
    <source>
        <dbReference type="SAM" id="Phobius"/>
    </source>
</evidence>
<evidence type="ECO:0000313" key="2">
    <source>
        <dbReference type="EMBL" id="AAM98762.1"/>
    </source>
</evidence>
<keyword evidence="1" id="KW-0812">Transmembrane</keyword>